<name>A0A2N8U987_9BASI</name>
<sequence length="197" mass="21210">MDEAARQPTPAEDELRKKNAQQRDLACVIRSLSLRASCCTSRLLVANLHACALSYCACTVGQVDSRERVRDALGRFVQTQVPEGTDREARLGPAVTDARVARKREAAVALHLCPESSIYFIVRLAACTANLAVQTPSLSRRDRGPASARKLTQLAALPTCNPGSDDGGASHRIKSNEHHDSGVVDEGSMPRGRHGAE</sequence>
<evidence type="ECO:0000313" key="3">
    <source>
        <dbReference type="Proteomes" id="UP000239563"/>
    </source>
</evidence>
<dbReference type="Proteomes" id="UP000239563">
    <property type="component" value="Chromosome II"/>
</dbReference>
<proteinExistence type="predicted"/>
<gene>
    <name evidence="2" type="ORF">SRS1_25075</name>
</gene>
<accession>A0A2N8U987</accession>
<dbReference type="AlphaFoldDB" id="A0A2N8U987"/>
<evidence type="ECO:0000256" key="1">
    <source>
        <dbReference type="SAM" id="MobiDB-lite"/>
    </source>
</evidence>
<organism evidence="2 3">
    <name type="scientific">Sporisorium reilianum f. sp. reilianum</name>
    <dbReference type="NCBI Taxonomy" id="72559"/>
    <lineage>
        <taxon>Eukaryota</taxon>
        <taxon>Fungi</taxon>
        <taxon>Dikarya</taxon>
        <taxon>Basidiomycota</taxon>
        <taxon>Ustilaginomycotina</taxon>
        <taxon>Ustilaginomycetes</taxon>
        <taxon>Ustilaginales</taxon>
        <taxon>Ustilaginaceae</taxon>
        <taxon>Sporisorium</taxon>
    </lineage>
</organism>
<reference evidence="2 3" key="1">
    <citation type="submission" date="2017-02" db="EMBL/GenBank/DDBJ databases">
        <authorList>
            <person name="Peterson S.W."/>
        </authorList>
    </citation>
    <scope>NUCLEOTIDE SEQUENCE [LARGE SCALE GENOMIC DNA]</scope>
    <source>
        <strain evidence="2 3">SRS1_H2-8</strain>
    </source>
</reference>
<evidence type="ECO:0000313" key="2">
    <source>
        <dbReference type="EMBL" id="SJX61299.1"/>
    </source>
</evidence>
<feature type="region of interest" description="Disordered" evidence="1">
    <location>
        <begin position="138"/>
        <end position="197"/>
    </location>
</feature>
<protein>
    <submittedName>
        <fullName evidence="2">Uncharacterized protein</fullName>
    </submittedName>
</protein>
<dbReference type="EMBL" id="LT795055">
    <property type="protein sequence ID" value="SJX61299.1"/>
    <property type="molecule type" value="Genomic_DNA"/>
</dbReference>